<dbReference type="GO" id="GO:0016787">
    <property type="term" value="F:hydrolase activity"/>
    <property type="evidence" value="ECO:0007669"/>
    <property type="project" value="UniProtKB-KW"/>
</dbReference>
<dbReference type="InterPro" id="IPR037171">
    <property type="entry name" value="NagB/RpiA_transferase-like"/>
</dbReference>
<dbReference type="Gene3D" id="3.30.750.70">
    <property type="entry name" value="4-hydroxybutyrate coenzyme like domains"/>
    <property type="match status" value="1"/>
</dbReference>
<feature type="domain" description="Acetyl-CoA hydrolase/transferase N-terminal" evidence="3">
    <location>
        <begin position="11"/>
        <end position="186"/>
    </location>
</feature>
<keyword evidence="5" id="KW-0378">Hydrolase</keyword>
<name>A0A6L5Y4J4_9FIRM</name>
<dbReference type="EMBL" id="VUMZ01000003">
    <property type="protein sequence ID" value="MST51533.1"/>
    <property type="molecule type" value="Genomic_DNA"/>
</dbReference>
<evidence type="ECO:0000313" key="5">
    <source>
        <dbReference type="EMBL" id="MST51533.1"/>
    </source>
</evidence>
<dbReference type="Pfam" id="PF13336">
    <property type="entry name" value="AcetylCoA_hyd_C"/>
    <property type="match status" value="1"/>
</dbReference>
<feature type="domain" description="Acetyl-CoA hydrolase/transferase C-terminal" evidence="4">
    <location>
        <begin position="275"/>
        <end position="432"/>
    </location>
</feature>
<dbReference type="SUPFAM" id="SSF100950">
    <property type="entry name" value="NagB/RpiA/CoA transferase-like"/>
    <property type="match status" value="2"/>
</dbReference>
<evidence type="ECO:0000256" key="1">
    <source>
        <dbReference type="ARBA" id="ARBA00009632"/>
    </source>
</evidence>
<dbReference type="GO" id="GO:0006083">
    <property type="term" value="P:acetate metabolic process"/>
    <property type="evidence" value="ECO:0007669"/>
    <property type="project" value="InterPro"/>
</dbReference>
<dbReference type="InterPro" id="IPR003702">
    <property type="entry name" value="ActCoA_hydro_N"/>
</dbReference>
<sequence>MNMKDSLKKLFDEKLVTPDEAVQCIRSGQTVYIGTCTSTCYELARALGRRSDELENITIGCSNLFKPLDIMTDPDRFRIISYFMGPTERQAQKAGSLDYTSIHLSLVDIFCRETCPPDVAFLEVSLPDEDGYMSFGATGVALNKFIQEQAKTVILQINKYAPYVYGEDNLINIRDCDMAVRFDEEIAEVPNMEPTPEVKAISEYVIDQIPDGACVQLGIGGIGNAVGFGLRNRNDLGIHTELMTDSLAFLMKNGNVTNRGKRVLPGKSVAAFTLGEKALYEFVDHNKDMYYMPFTIANDPRIIARNDRAVSVNSAICIDLMGQVAADNIAGRQFSGTGGQLDFVRGAQMSRGGKSFIAATSENISKHTGKVSSRIVASLPTGAAVTTPRSDVQYVVTEYGCVNLKPLTIKERAHALISIAHPDFRDELTEAARAAGLY</sequence>
<dbReference type="InterPro" id="IPR038460">
    <property type="entry name" value="AcetylCoA_hyd_C_sf"/>
</dbReference>
<dbReference type="InterPro" id="IPR046433">
    <property type="entry name" value="ActCoA_hydro"/>
</dbReference>
<evidence type="ECO:0000259" key="4">
    <source>
        <dbReference type="Pfam" id="PF13336"/>
    </source>
</evidence>
<keyword evidence="6" id="KW-1185">Reference proteome</keyword>
<dbReference type="Gene3D" id="3.40.1080.20">
    <property type="entry name" value="Acetyl-CoA hydrolase/transferase C-terminal domain"/>
    <property type="match status" value="1"/>
</dbReference>
<comment type="caution">
    <text evidence="5">The sequence shown here is derived from an EMBL/GenBank/DDBJ whole genome shotgun (WGS) entry which is preliminary data.</text>
</comment>
<reference evidence="5 6" key="1">
    <citation type="submission" date="2019-08" db="EMBL/GenBank/DDBJ databases">
        <title>In-depth cultivation of the pig gut microbiome towards novel bacterial diversity and tailored functional studies.</title>
        <authorList>
            <person name="Wylensek D."/>
            <person name="Hitch T.C.A."/>
            <person name="Clavel T."/>
        </authorList>
    </citation>
    <scope>NUCLEOTIDE SEQUENCE [LARGE SCALE GENOMIC DNA]</scope>
    <source>
        <strain evidence="5 6">WCA-MUC-591-APC-3H</strain>
    </source>
</reference>
<dbReference type="Gene3D" id="3.40.1080.10">
    <property type="entry name" value="Glutaconate Coenzyme A-transferase"/>
    <property type="match status" value="1"/>
</dbReference>
<organism evidence="5 6">
    <name type="scientific">Hornefia butyriciproducens</name>
    <dbReference type="NCBI Taxonomy" id="2652293"/>
    <lineage>
        <taxon>Bacteria</taxon>
        <taxon>Bacillati</taxon>
        <taxon>Bacillota</taxon>
        <taxon>Clostridia</taxon>
        <taxon>Peptostreptococcales</taxon>
        <taxon>Anaerovoracaceae</taxon>
        <taxon>Hornefia</taxon>
    </lineage>
</organism>
<gene>
    <name evidence="5" type="ORF">FYJ64_04240</name>
</gene>
<evidence type="ECO:0000313" key="6">
    <source>
        <dbReference type="Proteomes" id="UP000474676"/>
    </source>
</evidence>
<proteinExistence type="inferred from homology"/>
<keyword evidence="2" id="KW-0808">Transferase</keyword>
<accession>A0A6L5Y4J4</accession>
<comment type="similarity">
    <text evidence="1">Belongs to the acetyl-CoA hydrolase/transferase family.</text>
</comment>
<protein>
    <submittedName>
        <fullName evidence="5">Acetyl-CoA hydrolase</fullName>
    </submittedName>
</protein>
<dbReference type="Proteomes" id="UP000474676">
    <property type="component" value="Unassembled WGS sequence"/>
</dbReference>
<evidence type="ECO:0000259" key="3">
    <source>
        <dbReference type="Pfam" id="PF02550"/>
    </source>
</evidence>
<evidence type="ECO:0000256" key="2">
    <source>
        <dbReference type="ARBA" id="ARBA00022679"/>
    </source>
</evidence>
<dbReference type="InterPro" id="IPR026888">
    <property type="entry name" value="AcetylCoA_hyd_C"/>
</dbReference>
<dbReference type="GO" id="GO:0008775">
    <property type="term" value="F:acetate CoA-transferase activity"/>
    <property type="evidence" value="ECO:0007669"/>
    <property type="project" value="InterPro"/>
</dbReference>
<dbReference type="AlphaFoldDB" id="A0A6L5Y4J4"/>
<dbReference type="PANTHER" id="PTHR21432">
    <property type="entry name" value="ACETYL-COA HYDROLASE-RELATED"/>
    <property type="match status" value="1"/>
</dbReference>
<dbReference type="PANTHER" id="PTHR21432:SF20">
    <property type="entry name" value="ACETYL-COA HYDROLASE"/>
    <property type="match status" value="1"/>
</dbReference>
<dbReference type="Pfam" id="PF02550">
    <property type="entry name" value="AcetylCoA_hydro"/>
    <property type="match status" value="1"/>
</dbReference>